<dbReference type="RefSeq" id="WP_076626872.1">
    <property type="nucleotide sequence ID" value="NZ_CP019312.1"/>
</dbReference>
<dbReference type="Pfam" id="PF06226">
    <property type="entry name" value="DUF1007"/>
    <property type="match status" value="1"/>
</dbReference>
<dbReference type="KEGG" id="tom:BWR18_04355"/>
<feature type="chain" id="PRO_5012501374" evidence="1">
    <location>
        <begin position="22"/>
        <end position="211"/>
    </location>
</feature>
<dbReference type="Proteomes" id="UP000186336">
    <property type="component" value="Chromosome"/>
</dbReference>
<name>A0A1P8MSE5_9RHOB</name>
<accession>A0A1P8MSE5</accession>
<sequence>MRFYRSLALAMAIALPATMLAAHPHVFVDTKLRVVVGDDGSFQGVEVRWTYDDFYSLLLLTDYGLDNDGDGQLTDSELKRLDGFDLQWIPGFEGDSYALRNGTPVRLGKPQGRGVSVDAGRITTVHFRPASGTADGLVIKAYDPTFYTAYDLIGPVAVDGPCDAAIQRADLDAAYTLVEELLYATPTSQVEEAYPEVGEAFADTVTLSCSG</sequence>
<evidence type="ECO:0000313" key="3">
    <source>
        <dbReference type="Proteomes" id="UP000186336"/>
    </source>
</evidence>
<keyword evidence="3" id="KW-1185">Reference proteome</keyword>
<dbReference type="EMBL" id="CP019312">
    <property type="protein sequence ID" value="APX11006.1"/>
    <property type="molecule type" value="Genomic_DNA"/>
</dbReference>
<proteinExistence type="predicted"/>
<reference evidence="2 3" key="1">
    <citation type="submission" date="2017-01" db="EMBL/GenBank/DDBJ databases">
        <title>Complete genome of Tateyamaria omphalii DOK1-4 isolated from seawater in Dokdo.</title>
        <authorList>
            <person name="Kim J.H."/>
            <person name="Chi W.-J."/>
        </authorList>
    </citation>
    <scope>NUCLEOTIDE SEQUENCE [LARGE SCALE GENOMIC DNA]</scope>
    <source>
        <strain evidence="2 3">DOK1-4</strain>
    </source>
</reference>
<gene>
    <name evidence="2" type="ORF">BWR18_04355</name>
</gene>
<dbReference type="PROSITE" id="PS00018">
    <property type="entry name" value="EF_HAND_1"/>
    <property type="match status" value="1"/>
</dbReference>
<dbReference type="InterPro" id="IPR018247">
    <property type="entry name" value="EF_Hand_1_Ca_BS"/>
</dbReference>
<protein>
    <submittedName>
        <fullName evidence="2">Polyphosphate kinase</fullName>
    </submittedName>
</protein>
<evidence type="ECO:0000256" key="1">
    <source>
        <dbReference type="SAM" id="SignalP"/>
    </source>
</evidence>
<organism evidence="2 3">
    <name type="scientific">Tateyamaria omphalii</name>
    <dbReference type="NCBI Taxonomy" id="299262"/>
    <lineage>
        <taxon>Bacteria</taxon>
        <taxon>Pseudomonadati</taxon>
        <taxon>Pseudomonadota</taxon>
        <taxon>Alphaproteobacteria</taxon>
        <taxon>Rhodobacterales</taxon>
        <taxon>Roseobacteraceae</taxon>
        <taxon>Tateyamaria</taxon>
    </lineage>
</organism>
<dbReference type="OrthoDB" id="1679673at2"/>
<keyword evidence="2" id="KW-0418">Kinase</keyword>
<keyword evidence="2" id="KW-0808">Transferase</keyword>
<dbReference type="InterPro" id="IPR010412">
    <property type="entry name" value="DUF1007"/>
</dbReference>
<dbReference type="GO" id="GO:0016301">
    <property type="term" value="F:kinase activity"/>
    <property type="evidence" value="ECO:0007669"/>
    <property type="project" value="UniProtKB-KW"/>
</dbReference>
<dbReference type="AlphaFoldDB" id="A0A1P8MSE5"/>
<feature type="signal peptide" evidence="1">
    <location>
        <begin position="1"/>
        <end position="21"/>
    </location>
</feature>
<evidence type="ECO:0000313" key="2">
    <source>
        <dbReference type="EMBL" id="APX11006.1"/>
    </source>
</evidence>
<keyword evidence="1" id="KW-0732">Signal</keyword>
<dbReference type="STRING" id="299262.BWR18_04355"/>